<organism evidence="2 3">
    <name type="scientific">Candidatus Curtissbacteria bacterium RIFCSPLOWO2_12_FULL_38_9</name>
    <dbReference type="NCBI Taxonomy" id="1797735"/>
    <lineage>
        <taxon>Bacteria</taxon>
        <taxon>Candidatus Curtissiibacteriota</taxon>
    </lineage>
</organism>
<accession>A0A1F5I7C3</accession>
<reference evidence="2 3" key="1">
    <citation type="journal article" date="2016" name="Nat. Commun.">
        <title>Thousands of microbial genomes shed light on interconnected biogeochemical processes in an aquifer system.</title>
        <authorList>
            <person name="Anantharaman K."/>
            <person name="Brown C.T."/>
            <person name="Hug L.A."/>
            <person name="Sharon I."/>
            <person name="Castelle C.J."/>
            <person name="Probst A.J."/>
            <person name="Thomas B.C."/>
            <person name="Singh A."/>
            <person name="Wilkins M.J."/>
            <person name="Karaoz U."/>
            <person name="Brodie E.L."/>
            <person name="Williams K.H."/>
            <person name="Hubbard S.S."/>
            <person name="Banfield J.F."/>
        </authorList>
    </citation>
    <scope>NUCLEOTIDE SEQUENCE [LARGE SCALE GENOMIC DNA]</scope>
</reference>
<evidence type="ECO:0000313" key="3">
    <source>
        <dbReference type="Proteomes" id="UP000177300"/>
    </source>
</evidence>
<keyword evidence="1" id="KW-0472">Membrane</keyword>
<evidence type="ECO:0000313" key="2">
    <source>
        <dbReference type="EMBL" id="OGE12200.1"/>
    </source>
</evidence>
<comment type="caution">
    <text evidence="2">The sequence shown here is derived from an EMBL/GenBank/DDBJ whole genome shotgun (WGS) entry which is preliminary data.</text>
</comment>
<dbReference type="Proteomes" id="UP000177300">
    <property type="component" value="Unassembled WGS sequence"/>
</dbReference>
<feature type="transmembrane region" description="Helical" evidence="1">
    <location>
        <begin position="31"/>
        <end position="54"/>
    </location>
</feature>
<keyword evidence="1" id="KW-1133">Transmembrane helix</keyword>
<evidence type="ECO:0000256" key="1">
    <source>
        <dbReference type="SAM" id="Phobius"/>
    </source>
</evidence>
<protein>
    <submittedName>
        <fullName evidence="2">Uncharacterized protein</fullName>
    </submittedName>
</protein>
<proteinExistence type="predicted"/>
<dbReference type="EMBL" id="MFBY01000061">
    <property type="protein sequence ID" value="OGE12200.1"/>
    <property type="molecule type" value="Genomic_DNA"/>
</dbReference>
<sequence length="176" mass="19829">MRRNYKLVSGNWLASLRLRSGFLVTGNGQSLIEVVISIALAAILAISLISTTLITQRTSQSARNNTEATKLAQEWVEQVRVFRDRHDFDELETTAVPPLCRIDASDLDPDKWTLQGGVCPVDLVIGTITFRRELSISELVPPDPNKRLLTVRVIWDEPGGQKEVKHDTVFSKWENF</sequence>
<name>A0A1F5I7C3_9BACT</name>
<keyword evidence="1" id="KW-0812">Transmembrane</keyword>
<dbReference type="AlphaFoldDB" id="A0A1F5I7C3"/>
<gene>
    <name evidence="2" type="ORF">A3G14_01380</name>
</gene>